<dbReference type="Gene3D" id="1.20.120.340">
    <property type="entry name" value="Flagellar protein FliS"/>
    <property type="match status" value="1"/>
</dbReference>
<organism evidence="1 2">
    <name type="scientific">Thiosulfatimonas sediminis</name>
    <dbReference type="NCBI Taxonomy" id="2675054"/>
    <lineage>
        <taxon>Bacteria</taxon>
        <taxon>Pseudomonadati</taxon>
        <taxon>Pseudomonadota</taxon>
        <taxon>Gammaproteobacteria</taxon>
        <taxon>Thiotrichales</taxon>
        <taxon>Piscirickettsiaceae</taxon>
        <taxon>Thiosulfatimonas</taxon>
    </lineage>
</organism>
<evidence type="ECO:0008006" key="3">
    <source>
        <dbReference type="Google" id="ProtNLM"/>
    </source>
</evidence>
<dbReference type="InterPro" id="IPR036584">
    <property type="entry name" value="FliS_sf"/>
</dbReference>
<evidence type="ECO:0000313" key="2">
    <source>
        <dbReference type="Proteomes" id="UP000501726"/>
    </source>
</evidence>
<sequence length="139" mass="15700">MTTQPTQRTVQNSILAEYQRNPQKEKALATNPEEAVALLLQGAINKGNLAIECHNTRSFTEKGFHIGRMTSIVDALRERLNFNFKIGYDLETLYYYVDLCLQESVYEVGTDKLEAAIQILEEIQTAWSISIEDALAKTA</sequence>
<dbReference type="RefSeq" id="WP_173274144.1">
    <property type="nucleotide sequence ID" value="NZ_AP021889.1"/>
</dbReference>
<dbReference type="SUPFAM" id="SSF101116">
    <property type="entry name" value="Flagellar export chaperone FliS"/>
    <property type="match status" value="1"/>
</dbReference>
<dbReference type="Pfam" id="PF02561">
    <property type="entry name" value="FliS"/>
    <property type="match status" value="1"/>
</dbReference>
<evidence type="ECO:0000313" key="1">
    <source>
        <dbReference type="EMBL" id="BBP47076.1"/>
    </source>
</evidence>
<gene>
    <name evidence="1" type="ORF">THMIRHAS_24490</name>
</gene>
<dbReference type="Proteomes" id="UP000501726">
    <property type="component" value="Chromosome"/>
</dbReference>
<dbReference type="InterPro" id="IPR003713">
    <property type="entry name" value="FliS"/>
</dbReference>
<dbReference type="EMBL" id="AP021889">
    <property type="protein sequence ID" value="BBP47076.1"/>
    <property type="molecule type" value="Genomic_DNA"/>
</dbReference>
<reference evidence="2" key="1">
    <citation type="submission" date="2019-11" db="EMBL/GenBank/DDBJ databases">
        <title>Isolation and characterization of two novel species in the genus Thiomicrorhabdus.</title>
        <authorList>
            <person name="Mochizuki J."/>
            <person name="Kojima H."/>
            <person name="Fukui M."/>
        </authorList>
    </citation>
    <scope>NUCLEOTIDE SEQUENCE [LARGE SCALE GENOMIC DNA]</scope>
    <source>
        <strain evidence="2">aks77</strain>
    </source>
</reference>
<dbReference type="KEGG" id="tse:THMIRHAS_24490"/>
<protein>
    <recommendedName>
        <fullName evidence="3">Flagellar secretion chaperone FliS</fullName>
    </recommendedName>
</protein>
<accession>A0A6F8PY98</accession>
<keyword evidence="2" id="KW-1185">Reference proteome</keyword>
<proteinExistence type="predicted"/>
<name>A0A6F8PY98_9GAMM</name>
<dbReference type="GO" id="GO:0044780">
    <property type="term" value="P:bacterial-type flagellum assembly"/>
    <property type="evidence" value="ECO:0007669"/>
    <property type="project" value="InterPro"/>
</dbReference>
<dbReference type="AlphaFoldDB" id="A0A6F8PY98"/>